<dbReference type="OrthoDB" id="5599418at2759"/>
<dbReference type="STRING" id="329885.A0A4U0TVD7"/>
<reference evidence="2 3" key="1">
    <citation type="submission" date="2017-03" db="EMBL/GenBank/DDBJ databases">
        <title>Genomes of endolithic fungi from Antarctica.</title>
        <authorList>
            <person name="Coleine C."/>
            <person name="Masonjones S."/>
            <person name="Stajich J.E."/>
        </authorList>
    </citation>
    <scope>NUCLEOTIDE SEQUENCE [LARGE SCALE GENOMIC DNA]</scope>
    <source>
        <strain evidence="2 3">CCFEE 5311</strain>
    </source>
</reference>
<dbReference type="Proteomes" id="UP000310066">
    <property type="component" value="Unassembled WGS sequence"/>
</dbReference>
<proteinExistence type="predicted"/>
<dbReference type="PANTHER" id="PTHR33064:SF37">
    <property type="entry name" value="RIBONUCLEASE H"/>
    <property type="match status" value="1"/>
</dbReference>
<accession>A0A4U0TVD7</accession>
<protein>
    <recommendedName>
        <fullName evidence="1">Reverse transcriptase domain-containing protein</fullName>
    </recommendedName>
</protein>
<dbReference type="Gene3D" id="3.30.70.270">
    <property type="match status" value="1"/>
</dbReference>
<dbReference type="InterPro" id="IPR000477">
    <property type="entry name" value="RT_dom"/>
</dbReference>
<dbReference type="AlphaFoldDB" id="A0A4U0TVD7"/>
<dbReference type="InterPro" id="IPR043128">
    <property type="entry name" value="Rev_trsase/Diguanyl_cyclase"/>
</dbReference>
<evidence type="ECO:0000313" key="3">
    <source>
        <dbReference type="Proteomes" id="UP000310066"/>
    </source>
</evidence>
<organism evidence="2 3">
    <name type="scientific">Friedmanniomyces endolithicus</name>
    <dbReference type="NCBI Taxonomy" id="329885"/>
    <lineage>
        <taxon>Eukaryota</taxon>
        <taxon>Fungi</taxon>
        <taxon>Dikarya</taxon>
        <taxon>Ascomycota</taxon>
        <taxon>Pezizomycotina</taxon>
        <taxon>Dothideomycetes</taxon>
        <taxon>Dothideomycetidae</taxon>
        <taxon>Mycosphaerellales</taxon>
        <taxon>Teratosphaeriaceae</taxon>
        <taxon>Friedmanniomyces</taxon>
    </lineage>
</organism>
<evidence type="ECO:0000259" key="1">
    <source>
        <dbReference type="Pfam" id="PF00078"/>
    </source>
</evidence>
<dbReference type="Pfam" id="PF00078">
    <property type="entry name" value="RVT_1"/>
    <property type="match status" value="1"/>
</dbReference>
<dbReference type="EMBL" id="NAJP01000143">
    <property type="protein sequence ID" value="TKA26197.1"/>
    <property type="molecule type" value="Genomic_DNA"/>
</dbReference>
<comment type="caution">
    <text evidence="2">The sequence shown here is derived from an EMBL/GenBank/DDBJ whole genome shotgun (WGS) entry which is preliminary data.</text>
</comment>
<name>A0A4U0TVD7_9PEZI</name>
<evidence type="ECO:0000313" key="2">
    <source>
        <dbReference type="EMBL" id="TKA26197.1"/>
    </source>
</evidence>
<feature type="domain" description="Reverse transcriptase" evidence="1">
    <location>
        <begin position="60"/>
        <end position="145"/>
    </location>
</feature>
<dbReference type="SUPFAM" id="SSF56672">
    <property type="entry name" value="DNA/RNA polymerases"/>
    <property type="match status" value="1"/>
</dbReference>
<dbReference type="InterPro" id="IPR051320">
    <property type="entry name" value="Viral_Replic_Matur_Polypro"/>
</dbReference>
<gene>
    <name evidence="2" type="ORF">B0A54_16888</name>
</gene>
<dbReference type="PANTHER" id="PTHR33064">
    <property type="entry name" value="POL PROTEIN"/>
    <property type="match status" value="1"/>
</dbReference>
<dbReference type="InterPro" id="IPR043502">
    <property type="entry name" value="DNA/RNA_pol_sf"/>
</dbReference>
<sequence>MFILVIFRGRAPLLANKDYDFEPVEGTTAFIAKDLAPRRQPRGYPAIGKHCDRFSVVSYCGREHFNVAVIGYCNSVQYVQRKLDSFLREFPFASVYVDDIVIALRTEQEHESYLYAVFGKFKQYNICLSPKKSFIGYPIVTLLGQRVDAFGYSTNADRIVALCDLAFPVTGSNLAHYLGAVG</sequence>